<dbReference type="Proteomes" id="UP000249789">
    <property type="component" value="Unassembled WGS sequence"/>
</dbReference>
<dbReference type="RefSeq" id="XP_040797377.1">
    <property type="nucleotide sequence ID" value="XM_040939979.1"/>
</dbReference>
<evidence type="ECO:0000313" key="2">
    <source>
        <dbReference type="EMBL" id="RAK73367.1"/>
    </source>
</evidence>
<keyword evidence="3" id="KW-1185">Reference proteome</keyword>
<sequence>MPLIYLRCVDRKYRLTVITQLTAQFIIVQTQTCVDLTQTQSNFTSIDEAFSTPSHPSTTCPFPIQAKLHETHTPVPEKNRPICIPSAPSRVPDRKEGKGWEGGGDGKQKKKSENKKRAKIGPGGGRSRRNRMEESWNPWVGKSHPFGGCDTGAMIS</sequence>
<dbReference type="AlphaFoldDB" id="A0A8G1VUS3"/>
<dbReference type="VEuPathDB" id="FungiDB:BO72DRAFT_246610"/>
<proteinExistence type="predicted"/>
<feature type="compositionally biased region" description="Basic and acidic residues" evidence="1">
    <location>
        <begin position="67"/>
        <end position="80"/>
    </location>
</feature>
<feature type="compositionally biased region" description="Basic residues" evidence="1">
    <location>
        <begin position="108"/>
        <end position="119"/>
    </location>
</feature>
<dbReference type="GeneID" id="63857312"/>
<evidence type="ECO:0000313" key="3">
    <source>
        <dbReference type="Proteomes" id="UP000249789"/>
    </source>
</evidence>
<reference evidence="2 3" key="1">
    <citation type="submission" date="2018-02" db="EMBL/GenBank/DDBJ databases">
        <title>The genomes of Aspergillus section Nigri reveals drivers in fungal speciation.</title>
        <authorList>
            <consortium name="DOE Joint Genome Institute"/>
            <person name="Vesth T.C."/>
            <person name="Nybo J."/>
            <person name="Theobald S."/>
            <person name="Brandl J."/>
            <person name="Frisvad J.C."/>
            <person name="Nielsen K.F."/>
            <person name="Lyhne E.K."/>
            <person name="Kogle M.E."/>
            <person name="Kuo A."/>
            <person name="Riley R."/>
            <person name="Clum A."/>
            <person name="Nolan M."/>
            <person name="Lipzen A."/>
            <person name="Salamov A."/>
            <person name="Henrissat B."/>
            <person name="Wiebenga A."/>
            <person name="De vries R.P."/>
            <person name="Grigoriev I.V."/>
            <person name="Mortensen U.H."/>
            <person name="Andersen M.R."/>
            <person name="Baker S.E."/>
        </authorList>
    </citation>
    <scope>NUCLEOTIDE SEQUENCE [LARGE SCALE GENOMIC DNA]</scope>
    <source>
        <strain evidence="2 3">CBS 313.89</strain>
    </source>
</reference>
<evidence type="ECO:0000256" key="1">
    <source>
        <dbReference type="SAM" id="MobiDB-lite"/>
    </source>
</evidence>
<protein>
    <submittedName>
        <fullName evidence="2">Uncharacterized protein</fullName>
    </submittedName>
</protein>
<feature type="compositionally biased region" description="Basic and acidic residues" evidence="1">
    <location>
        <begin position="91"/>
        <end position="107"/>
    </location>
</feature>
<gene>
    <name evidence="2" type="ORF">BO72DRAFT_246610</name>
</gene>
<dbReference type="EMBL" id="KZ824681">
    <property type="protein sequence ID" value="RAK73367.1"/>
    <property type="molecule type" value="Genomic_DNA"/>
</dbReference>
<accession>A0A8G1VUS3</accession>
<feature type="region of interest" description="Disordered" evidence="1">
    <location>
        <begin position="66"/>
        <end position="156"/>
    </location>
</feature>
<organism evidence="2 3">
    <name type="scientific">Aspergillus fijiensis CBS 313.89</name>
    <dbReference type="NCBI Taxonomy" id="1448319"/>
    <lineage>
        <taxon>Eukaryota</taxon>
        <taxon>Fungi</taxon>
        <taxon>Dikarya</taxon>
        <taxon>Ascomycota</taxon>
        <taxon>Pezizomycotina</taxon>
        <taxon>Eurotiomycetes</taxon>
        <taxon>Eurotiomycetidae</taxon>
        <taxon>Eurotiales</taxon>
        <taxon>Aspergillaceae</taxon>
        <taxon>Aspergillus</taxon>
    </lineage>
</organism>
<name>A0A8G1VUS3_9EURO</name>